<sequence>MSKQSAKKVVNTFADLSELYAEETATPEFEASFGDPIPLSIIEYGDQPGEHDMPEPFAAQKVCGELITSLFLLLDDTRLSPLVPDIAWGIVNSFHFVAGTQERREDRLADKIREMTRNMESGEVFNKELEDAQLQCQSLAEQRAAIEAMRDYAAAMYRACWRRAWGPTKGSKASSVTTASYINALDFLRERALAKREKHQPQGPVVIFSGPAIWDEWEPLWAKLSEIKARIPHMTLVTTGQRKGADAIAAAWAAREGVPVVAYGLYGGGKKPAFTRNKKLAELEPVEAVLCEGSGIQANLYQTMRKQGVPIHAFAWPKDKPKPQRSNSIDTYRAEDSFGQPQDTFRRARRAA</sequence>
<dbReference type="AlphaFoldDB" id="A0A397PDL5"/>
<name>A0A397PDL5_9SPHN</name>
<gene>
    <name evidence="3" type="ORF">DFR49_0548</name>
</gene>
<protein>
    <submittedName>
        <fullName evidence="3">Uncharacterized protein DUF2493</fullName>
    </submittedName>
</protein>
<reference evidence="3 4" key="1">
    <citation type="submission" date="2018-08" db="EMBL/GenBank/DDBJ databases">
        <title>Genomic Encyclopedia of Type Strains, Phase IV (KMG-IV): sequencing the most valuable type-strain genomes for metagenomic binning, comparative biology and taxonomic classification.</title>
        <authorList>
            <person name="Goeker M."/>
        </authorList>
    </citation>
    <scope>NUCLEOTIDE SEQUENCE [LARGE SCALE GENOMIC DNA]</scope>
    <source>
        <strain evidence="3 4">DSM 25527</strain>
    </source>
</reference>
<dbReference type="OrthoDB" id="7854101at2"/>
<organism evidence="3 4">
    <name type="scientific">Hephaestia caeni</name>
    <dbReference type="NCBI Taxonomy" id="645617"/>
    <lineage>
        <taxon>Bacteria</taxon>
        <taxon>Pseudomonadati</taxon>
        <taxon>Pseudomonadota</taxon>
        <taxon>Alphaproteobacteria</taxon>
        <taxon>Sphingomonadales</taxon>
        <taxon>Sphingomonadaceae</taxon>
        <taxon>Hephaestia</taxon>
    </lineage>
</organism>
<dbReference type="RefSeq" id="WP_119034390.1">
    <property type="nucleotide sequence ID" value="NZ_QXDC01000002.1"/>
</dbReference>
<proteinExistence type="predicted"/>
<feature type="region of interest" description="Disordered" evidence="1">
    <location>
        <begin position="317"/>
        <end position="352"/>
    </location>
</feature>
<comment type="caution">
    <text evidence="3">The sequence shown here is derived from an EMBL/GenBank/DDBJ whole genome shotgun (WGS) entry which is preliminary data.</text>
</comment>
<accession>A0A397PDL5</accession>
<keyword evidence="4" id="KW-1185">Reference proteome</keyword>
<feature type="domain" description="YspA cpYpsA-related SLOG" evidence="2">
    <location>
        <begin position="204"/>
        <end position="264"/>
    </location>
</feature>
<dbReference type="InterPro" id="IPR019627">
    <property type="entry name" value="YAcAr"/>
</dbReference>
<dbReference type="EMBL" id="QXDC01000002">
    <property type="protein sequence ID" value="RIA46019.1"/>
    <property type="molecule type" value="Genomic_DNA"/>
</dbReference>
<evidence type="ECO:0000256" key="1">
    <source>
        <dbReference type="SAM" id="MobiDB-lite"/>
    </source>
</evidence>
<evidence type="ECO:0000313" key="4">
    <source>
        <dbReference type="Proteomes" id="UP000266568"/>
    </source>
</evidence>
<dbReference type="Pfam" id="PF10686">
    <property type="entry name" value="YAcAr"/>
    <property type="match status" value="1"/>
</dbReference>
<evidence type="ECO:0000313" key="3">
    <source>
        <dbReference type="EMBL" id="RIA46019.1"/>
    </source>
</evidence>
<dbReference type="Proteomes" id="UP000266568">
    <property type="component" value="Unassembled WGS sequence"/>
</dbReference>
<evidence type="ECO:0000259" key="2">
    <source>
        <dbReference type="Pfam" id="PF10686"/>
    </source>
</evidence>